<sequence length="76" mass="8961">MKNTNPCTWLRTPQSRYLFLLLYSPILLPFLCATFPLLCATEFCFWVFHERTRRKAVARQSTNEEERLRGCKEGCG</sequence>
<feature type="transmembrane region" description="Helical" evidence="1">
    <location>
        <begin position="20"/>
        <end position="48"/>
    </location>
</feature>
<name>A0AAV5KFD0_9ROSI</name>
<reference evidence="2 3" key="1">
    <citation type="journal article" date="2021" name="Commun. Biol.">
        <title>The genome of Shorea leprosula (Dipterocarpaceae) highlights the ecological relevance of drought in aseasonal tropical rainforests.</title>
        <authorList>
            <person name="Ng K.K.S."/>
            <person name="Kobayashi M.J."/>
            <person name="Fawcett J.A."/>
            <person name="Hatakeyama M."/>
            <person name="Paape T."/>
            <person name="Ng C.H."/>
            <person name="Ang C.C."/>
            <person name="Tnah L.H."/>
            <person name="Lee C.T."/>
            <person name="Nishiyama T."/>
            <person name="Sese J."/>
            <person name="O'Brien M.J."/>
            <person name="Copetti D."/>
            <person name="Mohd Noor M.I."/>
            <person name="Ong R.C."/>
            <person name="Putra M."/>
            <person name="Sireger I.Z."/>
            <person name="Indrioko S."/>
            <person name="Kosugi Y."/>
            <person name="Izuno A."/>
            <person name="Isagi Y."/>
            <person name="Lee S.L."/>
            <person name="Shimizu K.K."/>
        </authorList>
    </citation>
    <scope>NUCLEOTIDE SEQUENCE [LARGE SCALE GENOMIC DNA]</scope>
    <source>
        <strain evidence="2">214</strain>
    </source>
</reference>
<gene>
    <name evidence="2" type="ORF">SLEP1_g32989</name>
</gene>
<accession>A0AAV5KFD0</accession>
<keyword evidence="1" id="KW-0812">Transmembrane</keyword>
<proteinExistence type="predicted"/>
<dbReference type="PANTHER" id="PTHR36322:SF3">
    <property type="entry name" value="TRANSMEMBRANE PROTEIN"/>
    <property type="match status" value="1"/>
</dbReference>
<protein>
    <submittedName>
        <fullName evidence="2">Uncharacterized protein</fullName>
    </submittedName>
</protein>
<comment type="caution">
    <text evidence="2">The sequence shown here is derived from an EMBL/GenBank/DDBJ whole genome shotgun (WGS) entry which is preliminary data.</text>
</comment>
<organism evidence="2 3">
    <name type="scientific">Rubroshorea leprosula</name>
    <dbReference type="NCBI Taxonomy" id="152421"/>
    <lineage>
        <taxon>Eukaryota</taxon>
        <taxon>Viridiplantae</taxon>
        <taxon>Streptophyta</taxon>
        <taxon>Embryophyta</taxon>
        <taxon>Tracheophyta</taxon>
        <taxon>Spermatophyta</taxon>
        <taxon>Magnoliopsida</taxon>
        <taxon>eudicotyledons</taxon>
        <taxon>Gunneridae</taxon>
        <taxon>Pentapetalae</taxon>
        <taxon>rosids</taxon>
        <taxon>malvids</taxon>
        <taxon>Malvales</taxon>
        <taxon>Dipterocarpaceae</taxon>
        <taxon>Rubroshorea</taxon>
    </lineage>
</organism>
<evidence type="ECO:0000256" key="1">
    <source>
        <dbReference type="SAM" id="Phobius"/>
    </source>
</evidence>
<evidence type="ECO:0000313" key="2">
    <source>
        <dbReference type="EMBL" id="GKV23239.1"/>
    </source>
</evidence>
<dbReference type="AlphaFoldDB" id="A0AAV5KFD0"/>
<keyword evidence="1" id="KW-0472">Membrane</keyword>
<dbReference type="PANTHER" id="PTHR36322">
    <property type="entry name" value="TRANSMEMBRANE PROTEIN"/>
    <property type="match status" value="1"/>
</dbReference>
<keyword evidence="1" id="KW-1133">Transmembrane helix</keyword>
<dbReference type="EMBL" id="BPVZ01000062">
    <property type="protein sequence ID" value="GKV23239.1"/>
    <property type="molecule type" value="Genomic_DNA"/>
</dbReference>
<dbReference type="Proteomes" id="UP001054252">
    <property type="component" value="Unassembled WGS sequence"/>
</dbReference>
<keyword evidence="3" id="KW-1185">Reference proteome</keyword>
<evidence type="ECO:0000313" key="3">
    <source>
        <dbReference type="Proteomes" id="UP001054252"/>
    </source>
</evidence>